<evidence type="ECO:0000256" key="5">
    <source>
        <dbReference type="ARBA" id="ARBA00023239"/>
    </source>
</evidence>
<accession>E1JWL9</accession>
<comment type="subcellular location">
    <subcellularLocation>
        <location evidence="6 7">Cytoplasm</location>
    </subcellularLocation>
</comment>
<comment type="pathway">
    <text evidence="1 6 7">Amino-acid biosynthesis; L-histidine biosynthesis; L-histidine from 5-phospho-alpha-D-ribose 1-diphosphate: step 6/9.</text>
</comment>
<dbReference type="RefSeq" id="WP_005993496.1">
    <property type="nucleotide sequence ID" value="NZ_AECZ01000011.1"/>
</dbReference>
<dbReference type="GO" id="GO:0000105">
    <property type="term" value="P:L-histidine biosynthetic process"/>
    <property type="evidence" value="ECO:0007669"/>
    <property type="project" value="UniProtKB-UniRule"/>
</dbReference>
<evidence type="ECO:0000256" key="7">
    <source>
        <dbReference type="RuleBase" id="RU000599"/>
    </source>
</evidence>
<dbReference type="Pfam" id="PF00475">
    <property type="entry name" value="IGPD"/>
    <property type="match status" value="1"/>
</dbReference>
<keyword evidence="4 6" id="KW-0368">Histidine biosynthesis</keyword>
<keyword evidence="9" id="KW-1185">Reference proteome</keyword>
<evidence type="ECO:0000256" key="4">
    <source>
        <dbReference type="ARBA" id="ARBA00023102"/>
    </source>
</evidence>
<evidence type="ECO:0000256" key="6">
    <source>
        <dbReference type="HAMAP-Rule" id="MF_00076"/>
    </source>
</evidence>
<dbReference type="eggNOG" id="COG0131">
    <property type="taxonomic scope" value="Bacteria"/>
</dbReference>
<dbReference type="OrthoDB" id="9790411at2"/>
<evidence type="ECO:0000256" key="3">
    <source>
        <dbReference type="ARBA" id="ARBA00022605"/>
    </source>
</evidence>
<evidence type="ECO:0000313" key="8">
    <source>
        <dbReference type="EMBL" id="EFL51316.1"/>
    </source>
</evidence>
<name>E1JWL9_SOLFR</name>
<dbReference type="SUPFAM" id="SSF54211">
    <property type="entry name" value="Ribosomal protein S5 domain 2-like"/>
    <property type="match status" value="2"/>
</dbReference>
<dbReference type="FunFam" id="3.30.230.40:FF:000003">
    <property type="entry name" value="Imidazoleglycerol-phosphate dehydratase HisB"/>
    <property type="match status" value="1"/>
</dbReference>
<dbReference type="EMBL" id="AECZ01000011">
    <property type="protein sequence ID" value="EFL51316.1"/>
    <property type="molecule type" value="Genomic_DNA"/>
</dbReference>
<comment type="catalytic activity">
    <reaction evidence="6 7">
        <text>D-erythro-1-(imidazol-4-yl)glycerol 3-phosphate = 3-(imidazol-4-yl)-2-oxopropyl phosphate + H2O</text>
        <dbReference type="Rhea" id="RHEA:11040"/>
        <dbReference type="ChEBI" id="CHEBI:15377"/>
        <dbReference type="ChEBI" id="CHEBI:57766"/>
        <dbReference type="ChEBI" id="CHEBI:58278"/>
        <dbReference type="EC" id="4.2.1.19"/>
    </reaction>
</comment>
<evidence type="ECO:0000313" key="9">
    <source>
        <dbReference type="Proteomes" id="UP000006250"/>
    </source>
</evidence>
<reference evidence="8 9" key="1">
    <citation type="submission" date="2010-08" db="EMBL/GenBank/DDBJ databases">
        <title>The draft genome of Desulfovibrio fructosovorans JJ.</title>
        <authorList>
            <consortium name="US DOE Joint Genome Institute (JGI-PGF)"/>
            <person name="Lucas S."/>
            <person name="Copeland A."/>
            <person name="Lapidus A."/>
            <person name="Cheng J.-F."/>
            <person name="Bruce D."/>
            <person name="Goodwin L."/>
            <person name="Pitluck S."/>
            <person name="Land M.L."/>
            <person name="Hauser L."/>
            <person name="Chang Y.-J."/>
            <person name="Jeffries C."/>
            <person name="Wall J.D."/>
            <person name="Stahl D.A."/>
            <person name="Arkin A.P."/>
            <person name="Dehal P."/>
            <person name="Stolyar S.M."/>
            <person name="Hazen T.C."/>
            <person name="Woyke T.J."/>
        </authorList>
    </citation>
    <scope>NUCLEOTIDE SEQUENCE [LARGE SCALE GENOMIC DNA]</scope>
    <source>
        <strain evidence="8 9">JJ</strain>
    </source>
</reference>
<dbReference type="NCBIfam" id="NF002111">
    <property type="entry name" value="PRK00951.2-1"/>
    <property type="match status" value="1"/>
</dbReference>
<dbReference type="PROSITE" id="PS00955">
    <property type="entry name" value="IGP_DEHYDRATASE_2"/>
    <property type="match status" value="1"/>
</dbReference>
<dbReference type="HAMAP" id="MF_00076">
    <property type="entry name" value="HisB"/>
    <property type="match status" value="1"/>
</dbReference>
<dbReference type="PANTHER" id="PTHR23133:SF2">
    <property type="entry name" value="IMIDAZOLEGLYCEROL-PHOSPHATE DEHYDRATASE"/>
    <property type="match status" value="1"/>
</dbReference>
<comment type="caution">
    <text evidence="8">The sequence shown here is derived from an EMBL/GenBank/DDBJ whole genome shotgun (WGS) entry which is preliminary data.</text>
</comment>
<keyword evidence="6" id="KW-0963">Cytoplasm</keyword>
<organism evidence="8 9">
    <name type="scientific">Solidesulfovibrio fructosivorans JJ]</name>
    <dbReference type="NCBI Taxonomy" id="596151"/>
    <lineage>
        <taxon>Bacteria</taxon>
        <taxon>Pseudomonadati</taxon>
        <taxon>Thermodesulfobacteriota</taxon>
        <taxon>Desulfovibrionia</taxon>
        <taxon>Desulfovibrionales</taxon>
        <taxon>Desulfovibrionaceae</taxon>
        <taxon>Solidesulfovibrio</taxon>
    </lineage>
</organism>
<dbReference type="PANTHER" id="PTHR23133">
    <property type="entry name" value="IMIDAZOLEGLYCEROL-PHOSPHATE DEHYDRATASE HIS7"/>
    <property type="match status" value="1"/>
</dbReference>
<dbReference type="AlphaFoldDB" id="E1JWL9"/>
<dbReference type="NCBIfam" id="NF002114">
    <property type="entry name" value="PRK00951.2-4"/>
    <property type="match status" value="1"/>
</dbReference>
<proteinExistence type="inferred from homology"/>
<evidence type="ECO:0000256" key="1">
    <source>
        <dbReference type="ARBA" id="ARBA00005047"/>
    </source>
</evidence>
<protein>
    <recommendedName>
        <fullName evidence="2 6">Imidazoleglycerol-phosphate dehydratase</fullName>
        <shortName evidence="6">IGPD</shortName>
        <ecNumber evidence="6 7">4.2.1.19</ecNumber>
    </recommendedName>
</protein>
<dbReference type="GO" id="GO:0004424">
    <property type="term" value="F:imidazoleglycerol-phosphate dehydratase activity"/>
    <property type="evidence" value="ECO:0007669"/>
    <property type="project" value="UniProtKB-UniRule"/>
</dbReference>
<dbReference type="CDD" id="cd07914">
    <property type="entry name" value="IGPD"/>
    <property type="match status" value="1"/>
</dbReference>
<dbReference type="EC" id="4.2.1.19" evidence="6 7"/>
<dbReference type="InterPro" id="IPR020565">
    <property type="entry name" value="ImidazoleglycerP_deHydtase_CS"/>
</dbReference>
<dbReference type="FunFam" id="3.30.230.40:FF:000001">
    <property type="entry name" value="Imidazoleglycerol-phosphate dehydratase HisB"/>
    <property type="match status" value="1"/>
</dbReference>
<comment type="similarity">
    <text evidence="6 7">Belongs to the imidazoleglycerol-phosphate dehydratase family.</text>
</comment>
<keyword evidence="3 6" id="KW-0028">Amino-acid biosynthesis</keyword>
<dbReference type="GO" id="GO:0005737">
    <property type="term" value="C:cytoplasm"/>
    <property type="evidence" value="ECO:0007669"/>
    <property type="project" value="UniProtKB-SubCell"/>
</dbReference>
<dbReference type="STRING" id="596151.DesfrDRAFT_2018"/>
<dbReference type="UniPathway" id="UPA00031">
    <property type="reaction ID" value="UER00011"/>
</dbReference>
<gene>
    <name evidence="6" type="primary">hisB</name>
    <name evidence="8" type="ORF">DesfrDRAFT_2018</name>
</gene>
<dbReference type="InterPro" id="IPR020568">
    <property type="entry name" value="Ribosomal_Su5_D2-typ_SF"/>
</dbReference>
<dbReference type="InterPro" id="IPR038494">
    <property type="entry name" value="IGPD_sf"/>
</dbReference>
<keyword evidence="5 6" id="KW-0456">Lyase</keyword>
<dbReference type="Gene3D" id="3.30.230.40">
    <property type="entry name" value="Imidazole glycerol phosphate dehydratase, domain 1"/>
    <property type="match status" value="2"/>
</dbReference>
<dbReference type="InterPro" id="IPR000807">
    <property type="entry name" value="ImidazoleglycerolP_deHydtase"/>
</dbReference>
<dbReference type="Proteomes" id="UP000006250">
    <property type="component" value="Unassembled WGS sequence"/>
</dbReference>
<sequence length="196" mass="21316">MGERFGEFVRETGETKVSVRIDLDGTGTASVDTGVGFADHMLSLLSFWGRFDLMVSCRGDLEVDAHHSLEDVAISLGEAIRLALGDRAGIARVGVAKVPMDEALCEVVVDLSGRPYLVYRGGETLPPVIAGEERDLWREFFKSLAFTVRANLHIHYEYGQNGHHLVEAAFKALGLALRRATTADGTRVPSTKGSLD</sequence>
<dbReference type="PROSITE" id="PS00954">
    <property type="entry name" value="IGP_DEHYDRATASE_1"/>
    <property type="match status" value="1"/>
</dbReference>
<evidence type="ECO:0000256" key="2">
    <source>
        <dbReference type="ARBA" id="ARBA00016664"/>
    </source>
</evidence>